<dbReference type="InterPro" id="IPR016161">
    <property type="entry name" value="Ald_DH/histidinol_DH"/>
</dbReference>
<name>A0A3B0SHQ3_9ZZZZ</name>
<keyword evidence="1" id="KW-0560">Oxidoreductase</keyword>
<dbReference type="PANTHER" id="PTHR11063">
    <property type="entry name" value="GLUTAMATE SEMIALDEHYDE DEHYDROGENASE"/>
    <property type="match status" value="1"/>
</dbReference>
<dbReference type="GO" id="GO:0004350">
    <property type="term" value="F:glutamate-5-semialdehyde dehydrogenase activity"/>
    <property type="evidence" value="ECO:0007669"/>
    <property type="project" value="UniProtKB-EC"/>
</dbReference>
<dbReference type="Gene3D" id="3.40.309.10">
    <property type="entry name" value="Aldehyde Dehydrogenase, Chain A, domain 2"/>
    <property type="match status" value="1"/>
</dbReference>
<dbReference type="SUPFAM" id="SSF53720">
    <property type="entry name" value="ALDH-like"/>
    <property type="match status" value="1"/>
</dbReference>
<proteinExistence type="predicted"/>
<accession>A0A3B0SHQ3</accession>
<feature type="non-terminal residue" evidence="1">
    <location>
        <position position="1"/>
    </location>
</feature>
<dbReference type="Gene3D" id="3.40.605.10">
    <property type="entry name" value="Aldehyde Dehydrogenase, Chain A, domain 1"/>
    <property type="match status" value="1"/>
</dbReference>
<organism evidence="1">
    <name type="scientific">hydrothermal vent metagenome</name>
    <dbReference type="NCBI Taxonomy" id="652676"/>
    <lineage>
        <taxon>unclassified sequences</taxon>
        <taxon>metagenomes</taxon>
        <taxon>ecological metagenomes</taxon>
    </lineage>
</organism>
<dbReference type="InterPro" id="IPR016163">
    <property type="entry name" value="Ald_DH_C"/>
</dbReference>
<dbReference type="EMBL" id="UOEH01000177">
    <property type="protein sequence ID" value="VAV95823.1"/>
    <property type="molecule type" value="Genomic_DNA"/>
</dbReference>
<dbReference type="EC" id="1.2.1.41" evidence="1"/>
<dbReference type="PROSITE" id="PS01223">
    <property type="entry name" value="PROA"/>
    <property type="match status" value="1"/>
</dbReference>
<evidence type="ECO:0000313" key="1">
    <source>
        <dbReference type="EMBL" id="VAV95823.1"/>
    </source>
</evidence>
<protein>
    <submittedName>
        <fullName evidence="1">Gamma-glutamyl phosphate reductase</fullName>
        <ecNumber evidence="1">1.2.1.41</ecNumber>
    </submittedName>
</protein>
<dbReference type="InterPro" id="IPR016162">
    <property type="entry name" value="Ald_DH_N"/>
</dbReference>
<dbReference type="PANTHER" id="PTHR11063:SF8">
    <property type="entry name" value="DELTA-1-PYRROLINE-5-CARBOXYLATE SYNTHASE"/>
    <property type="match status" value="1"/>
</dbReference>
<sequence>PPIARALREAGCELRGDAAIRKIDEAAEPATEEDWGTEYLAPVLSVAVVDGVAGAMAHIEKYSSAHTEAIVTENQETADAFLSGVDSAIVFHNASTQYADGGEFGLGAEIGIATGRLHARGPVGVEELTSYKNIVRGSGQIRP</sequence>
<gene>
    <name evidence="1" type="ORF">MNBD_ALPHA05-643</name>
</gene>
<reference evidence="1" key="1">
    <citation type="submission" date="2018-06" db="EMBL/GenBank/DDBJ databases">
        <authorList>
            <person name="Zhirakovskaya E."/>
        </authorList>
    </citation>
    <scope>NUCLEOTIDE SEQUENCE</scope>
</reference>
<dbReference type="AlphaFoldDB" id="A0A3B0SHQ3"/>
<dbReference type="InterPro" id="IPR020593">
    <property type="entry name" value="G-glutamylP_reductase_CS"/>
</dbReference>